<protein>
    <submittedName>
        <fullName evidence="7">L-2-hydroxyglutarate oxidase</fullName>
    </submittedName>
</protein>
<dbReference type="OrthoDB" id="9801699at2"/>
<keyword evidence="4" id="KW-0560">Oxidoreductase</keyword>
<evidence type="ECO:0000313" key="7">
    <source>
        <dbReference type="EMBL" id="RYB93092.1"/>
    </source>
</evidence>
<dbReference type="AlphaFoldDB" id="A0A4V1RKQ4"/>
<sequence>MGEQTVGVVGGGILGAAIAREVVRRRPGTHVVVLEKEDHLAAHQTGHNSGVVHAGIYYKPGSLKAELCTRGRGLLRDFCAEHAIAYDACGKLVVAVDRAEMGRFDALERTATDNKVPGLRRLSPSEIREVEPHAVGLAALHSPETAITDYPAITRALADEVVAAGGEVRLGARVVDIRRQAGGVSVRVEGDPQSLVLDHVVVAAGLFADRVSALVDGERAPAILPFRGEYLGVSAAKQDMVRGMVYPVPDPQYPFLGVHFTRRVDGTLEVGPNAVLATKREGYRLRDVSAADLREVLAWPGFWPLARAHWRTGIDEVIGSASQRAFMRRASAYVPDIGVADVRRAGSGVRAQAVDRDGSLVDDFRITSADGVTCVRNAPSPGATSSLAIAEHVLDQAWGPA</sequence>
<keyword evidence="2" id="KW-0285">Flavoprotein</keyword>
<dbReference type="Gene3D" id="3.30.9.10">
    <property type="entry name" value="D-Amino Acid Oxidase, subunit A, domain 2"/>
    <property type="match status" value="1"/>
</dbReference>
<dbReference type="NCBIfam" id="NF008726">
    <property type="entry name" value="PRK11728.1"/>
    <property type="match status" value="1"/>
</dbReference>
<dbReference type="EMBL" id="SDWT01000001">
    <property type="protein sequence ID" value="RYB93092.1"/>
    <property type="molecule type" value="Genomic_DNA"/>
</dbReference>
<evidence type="ECO:0000256" key="4">
    <source>
        <dbReference type="ARBA" id="ARBA00023002"/>
    </source>
</evidence>
<dbReference type="SUPFAM" id="SSF51905">
    <property type="entry name" value="FAD/NAD(P)-binding domain"/>
    <property type="match status" value="1"/>
</dbReference>
<keyword evidence="8" id="KW-1185">Reference proteome</keyword>
<dbReference type="InterPro" id="IPR036188">
    <property type="entry name" value="FAD/NAD-bd_sf"/>
</dbReference>
<organism evidence="7 8">
    <name type="scientific">Nocardioides oleivorans</name>
    <dbReference type="NCBI Taxonomy" id="273676"/>
    <lineage>
        <taxon>Bacteria</taxon>
        <taxon>Bacillati</taxon>
        <taxon>Actinomycetota</taxon>
        <taxon>Actinomycetes</taxon>
        <taxon>Propionibacteriales</taxon>
        <taxon>Nocardioidaceae</taxon>
        <taxon>Nocardioides</taxon>
    </lineage>
</organism>
<keyword evidence="3" id="KW-0274">FAD</keyword>
<gene>
    <name evidence="7" type="ORF">EUA93_01220</name>
</gene>
<reference evidence="7 8" key="1">
    <citation type="submission" date="2019-01" db="EMBL/GenBank/DDBJ databases">
        <title>Novel species of Nocardioides.</title>
        <authorList>
            <person name="Liu Q."/>
            <person name="Xin Y.-H."/>
        </authorList>
    </citation>
    <scope>NUCLEOTIDE SEQUENCE [LARGE SCALE GENOMIC DNA]</scope>
    <source>
        <strain evidence="7 8">CGMCC 4.6882</strain>
    </source>
</reference>
<evidence type="ECO:0000256" key="1">
    <source>
        <dbReference type="ARBA" id="ARBA00001974"/>
    </source>
</evidence>
<evidence type="ECO:0000256" key="3">
    <source>
        <dbReference type="ARBA" id="ARBA00022827"/>
    </source>
</evidence>
<comment type="similarity">
    <text evidence="5">Belongs to the L2HGDH family.</text>
</comment>
<dbReference type="PANTHER" id="PTHR43104">
    <property type="entry name" value="L-2-HYDROXYGLUTARATE DEHYDROGENASE, MITOCHONDRIAL"/>
    <property type="match status" value="1"/>
</dbReference>
<accession>A0A4V1RKQ4</accession>
<evidence type="ECO:0000259" key="6">
    <source>
        <dbReference type="Pfam" id="PF01266"/>
    </source>
</evidence>
<evidence type="ECO:0000256" key="2">
    <source>
        <dbReference type="ARBA" id="ARBA00022630"/>
    </source>
</evidence>
<dbReference type="Proteomes" id="UP000294071">
    <property type="component" value="Unassembled WGS sequence"/>
</dbReference>
<comment type="caution">
    <text evidence="7">The sequence shown here is derived from an EMBL/GenBank/DDBJ whole genome shotgun (WGS) entry which is preliminary data.</text>
</comment>
<name>A0A4V1RKQ4_9ACTN</name>
<proteinExistence type="inferred from homology"/>
<dbReference type="GO" id="GO:0047545">
    <property type="term" value="F:(S)-2-hydroxyglutarate dehydrogenase activity"/>
    <property type="evidence" value="ECO:0007669"/>
    <property type="project" value="TreeGrafter"/>
</dbReference>
<comment type="cofactor">
    <cofactor evidence="1">
        <name>FAD</name>
        <dbReference type="ChEBI" id="CHEBI:57692"/>
    </cofactor>
</comment>
<dbReference type="Pfam" id="PF01266">
    <property type="entry name" value="DAO"/>
    <property type="match status" value="1"/>
</dbReference>
<feature type="domain" description="FAD dependent oxidoreductase" evidence="6">
    <location>
        <begin position="6"/>
        <end position="394"/>
    </location>
</feature>
<dbReference type="PANTHER" id="PTHR43104:SF2">
    <property type="entry name" value="L-2-HYDROXYGLUTARATE DEHYDROGENASE, MITOCHONDRIAL"/>
    <property type="match status" value="1"/>
</dbReference>
<evidence type="ECO:0000313" key="8">
    <source>
        <dbReference type="Proteomes" id="UP000294071"/>
    </source>
</evidence>
<dbReference type="RefSeq" id="WP_129398023.1">
    <property type="nucleotide sequence ID" value="NZ_SDWT01000001.1"/>
</dbReference>
<evidence type="ECO:0000256" key="5">
    <source>
        <dbReference type="ARBA" id="ARBA00037941"/>
    </source>
</evidence>
<dbReference type="Gene3D" id="3.50.50.60">
    <property type="entry name" value="FAD/NAD(P)-binding domain"/>
    <property type="match status" value="1"/>
</dbReference>
<dbReference type="InterPro" id="IPR006076">
    <property type="entry name" value="FAD-dep_OxRdtase"/>
</dbReference>